<evidence type="ECO:0000313" key="2">
    <source>
        <dbReference type="EMBL" id="KAJ1522920.1"/>
    </source>
</evidence>
<sequence>MGRRVVQTLSAAAPGARLLPLRRGLGALLSGAASVLCADAGDLQLEVRRLGRPALWCQLQTTPFTLPLAPEPLIQGPAPWRLVRALRGLEAGLWTRGRRGRVLADVRGLCAEASRGGVIPVALADVWLAPALLGAGVLASLLLLAAESARSWGSEQLSRWRDAHPRGPRGPRGPRPAPLPFTL</sequence>
<dbReference type="EMBL" id="JAPTSV010000011">
    <property type="protein sequence ID" value="KAJ1522920.1"/>
    <property type="molecule type" value="Genomic_DNA"/>
</dbReference>
<feature type="compositionally biased region" description="Pro residues" evidence="1">
    <location>
        <begin position="171"/>
        <end position="183"/>
    </location>
</feature>
<keyword evidence="3" id="KW-1185">Reference proteome</keyword>
<proteinExistence type="predicted"/>
<dbReference type="Proteomes" id="UP001075354">
    <property type="component" value="Chromosome 11"/>
</dbReference>
<dbReference type="AlphaFoldDB" id="A0AAV7XEI0"/>
<name>A0AAV7XEI0_9NEOP</name>
<accession>A0AAV7XEI0</accession>
<comment type="caution">
    <text evidence="2">The sequence shown here is derived from an EMBL/GenBank/DDBJ whole genome shotgun (WGS) entry which is preliminary data.</text>
</comment>
<protein>
    <submittedName>
        <fullName evidence="2">Uncharacterized protein</fullName>
    </submittedName>
</protein>
<evidence type="ECO:0000256" key="1">
    <source>
        <dbReference type="SAM" id="MobiDB-lite"/>
    </source>
</evidence>
<organism evidence="2 3">
    <name type="scientific">Megalurothrips usitatus</name>
    <name type="common">bean blossom thrips</name>
    <dbReference type="NCBI Taxonomy" id="439358"/>
    <lineage>
        <taxon>Eukaryota</taxon>
        <taxon>Metazoa</taxon>
        <taxon>Ecdysozoa</taxon>
        <taxon>Arthropoda</taxon>
        <taxon>Hexapoda</taxon>
        <taxon>Insecta</taxon>
        <taxon>Pterygota</taxon>
        <taxon>Neoptera</taxon>
        <taxon>Paraneoptera</taxon>
        <taxon>Thysanoptera</taxon>
        <taxon>Terebrantia</taxon>
        <taxon>Thripoidea</taxon>
        <taxon>Thripidae</taxon>
        <taxon>Megalurothrips</taxon>
    </lineage>
</organism>
<reference evidence="2" key="1">
    <citation type="submission" date="2022-12" db="EMBL/GenBank/DDBJ databases">
        <title>Chromosome-level genome assembly of the bean flower thrips Megalurothrips usitatus.</title>
        <authorList>
            <person name="Ma L."/>
            <person name="Liu Q."/>
            <person name="Li H."/>
            <person name="Cai W."/>
        </authorList>
    </citation>
    <scope>NUCLEOTIDE SEQUENCE</scope>
    <source>
        <strain evidence="2">Cailab_2022a</strain>
    </source>
</reference>
<feature type="region of interest" description="Disordered" evidence="1">
    <location>
        <begin position="157"/>
        <end position="183"/>
    </location>
</feature>
<gene>
    <name evidence="2" type="ORF">ONE63_002059</name>
</gene>
<evidence type="ECO:0000313" key="3">
    <source>
        <dbReference type="Proteomes" id="UP001075354"/>
    </source>
</evidence>